<dbReference type="GO" id="GO:0005524">
    <property type="term" value="F:ATP binding"/>
    <property type="evidence" value="ECO:0007669"/>
    <property type="project" value="UniProtKB-KW"/>
</dbReference>
<dbReference type="Gene3D" id="1.10.510.10">
    <property type="entry name" value="Transferase(Phosphotransferase) domain 1"/>
    <property type="match status" value="1"/>
</dbReference>
<dbReference type="AlphaFoldDB" id="A0A830HJI1"/>
<evidence type="ECO:0000256" key="4">
    <source>
        <dbReference type="ARBA" id="ARBA00022777"/>
    </source>
</evidence>
<reference evidence="7" key="1">
    <citation type="submission" date="2020-10" db="EMBL/GenBank/DDBJ databases">
        <title>Unveiling of a novel bifunctional photoreceptor, Dualchrome1, isolated from a cosmopolitan green alga.</title>
        <authorList>
            <person name="Suzuki S."/>
            <person name="Kawachi M."/>
        </authorList>
    </citation>
    <scope>NUCLEOTIDE SEQUENCE</scope>
    <source>
        <strain evidence="7">NIES 2893</strain>
    </source>
</reference>
<feature type="compositionally biased region" description="Polar residues" evidence="6">
    <location>
        <begin position="162"/>
        <end position="177"/>
    </location>
</feature>
<comment type="caution">
    <text evidence="7">The sequence shown here is derived from an EMBL/GenBank/DDBJ whole genome shotgun (WGS) entry which is preliminary data.</text>
</comment>
<dbReference type="PANTHER" id="PTHR48016">
    <property type="entry name" value="MAP KINASE KINASE KINASE SSK2-RELATED-RELATED"/>
    <property type="match status" value="1"/>
</dbReference>
<evidence type="ECO:0000313" key="7">
    <source>
        <dbReference type="EMBL" id="GHP07284.1"/>
    </source>
</evidence>
<evidence type="ECO:0000256" key="5">
    <source>
        <dbReference type="ARBA" id="ARBA00022840"/>
    </source>
</evidence>
<feature type="compositionally biased region" description="Low complexity" evidence="6">
    <location>
        <begin position="117"/>
        <end position="135"/>
    </location>
</feature>
<dbReference type="Proteomes" id="UP000660262">
    <property type="component" value="Unassembled WGS sequence"/>
</dbReference>
<dbReference type="InterPro" id="IPR050538">
    <property type="entry name" value="MAP_kinase_kinase_kinase"/>
</dbReference>
<keyword evidence="8" id="KW-1185">Reference proteome</keyword>
<dbReference type="PANTHER" id="PTHR48016:SF56">
    <property type="entry name" value="MAPKK KINASE"/>
    <property type="match status" value="1"/>
</dbReference>
<dbReference type="EMBL" id="BNJQ01000016">
    <property type="protein sequence ID" value="GHP07284.1"/>
    <property type="molecule type" value="Genomic_DNA"/>
</dbReference>
<keyword evidence="4" id="KW-0418">Kinase</keyword>
<name>A0A830HJI1_9CHLO</name>
<sequence>MGNRLSSLSNLNFNCLGGGGAAARPAASQQQQNPPQAQSKAIFLIASSSELPTIPETLSPDATEAILLCLQREERLRPSAEALLKHGFVADAEVPTGWQAPHAEDYHNYDDRTTASLVSQSSATSLSPSPTASAAHSRRKLPALTESPAAPVPPPLQPEQSATSLATDAASELSNPDTLAAAASTSPPSSSTMGGGGGPGSPPDAFRARGLIGLPPVKPPMSSHPFGVR</sequence>
<evidence type="ECO:0000313" key="8">
    <source>
        <dbReference type="Proteomes" id="UP000660262"/>
    </source>
</evidence>
<feature type="region of interest" description="Disordered" evidence="6">
    <location>
        <begin position="117"/>
        <end position="229"/>
    </location>
</feature>
<keyword evidence="5" id="KW-0067">ATP-binding</keyword>
<evidence type="ECO:0000256" key="6">
    <source>
        <dbReference type="SAM" id="MobiDB-lite"/>
    </source>
</evidence>
<dbReference type="InterPro" id="IPR011009">
    <property type="entry name" value="Kinase-like_dom_sf"/>
</dbReference>
<accession>A0A830HJI1</accession>
<organism evidence="7 8">
    <name type="scientific">Pycnococcus provasolii</name>
    <dbReference type="NCBI Taxonomy" id="41880"/>
    <lineage>
        <taxon>Eukaryota</taxon>
        <taxon>Viridiplantae</taxon>
        <taxon>Chlorophyta</taxon>
        <taxon>Pseudoscourfieldiophyceae</taxon>
        <taxon>Pseudoscourfieldiales</taxon>
        <taxon>Pycnococcaceae</taxon>
        <taxon>Pycnococcus</taxon>
    </lineage>
</organism>
<dbReference type="SUPFAM" id="SSF56112">
    <property type="entry name" value="Protein kinase-like (PK-like)"/>
    <property type="match status" value="1"/>
</dbReference>
<protein>
    <recommendedName>
        <fullName evidence="9">Protein kinase domain-containing protein</fullName>
    </recommendedName>
</protein>
<keyword evidence="3" id="KW-0547">Nucleotide-binding</keyword>
<comment type="similarity">
    <text evidence="1">Belongs to the protein kinase superfamily. STE Ser/Thr protein kinase family. MAP kinase kinase kinase subfamily.</text>
</comment>
<feature type="compositionally biased region" description="Low complexity" evidence="6">
    <location>
        <begin position="180"/>
        <end position="192"/>
    </location>
</feature>
<evidence type="ECO:0000256" key="3">
    <source>
        <dbReference type="ARBA" id="ARBA00022741"/>
    </source>
</evidence>
<dbReference type="GO" id="GO:0016301">
    <property type="term" value="F:kinase activity"/>
    <property type="evidence" value="ECO:0007669"/>
    <property type="project" value="UniProtKB-KW"/>
</dbReference>
<proteinExistence type="inferred from homology"/>
<keyword evidence="2" id="KW-0808">Transferase</keyword>
<evidence type="ECO:0000256" key="1">
    <source>
        <dbReference type="ARBA" id="ARBA00006529"/>
    </source>
</evidence>
<dbReference type="OrthoDB" id="266718at2759"/>
<evidence type="ECO:0008006" key="9">
    <source>
        <dbReference type="Google" id="ProtNLM"/>
    </source>
</evidence>
<gene>
    <name evidence="7" type="ORF">PPROV_000602500</name>
</gene>
<evidence type="ECO:0000256" key="2">
    <source>
        <dbReference type="ARBA" id="ARBA00022679"/>
    </source>
</evidence>